<proteinExistence type="predicted"/>
<dbReference type="Proteomes" id="UP000238274">
    <property type="component" value="Unassembled WGS sequence"/>
</dbReference>
<reference evidence="3" key="3">
    <citation type="journal article" date="2018" name="Mol. Plant Microbe Interact.">
        <title>Genome sequence resources for the wheat stripe rust pathogen (Puccinia striiformis f. sp. tritici) and the barley stripe rust pathogen (Puccinia striiformis f. sp. hordei).</title>
        <authorList>
            <person name="Xia C."/>
            <person name="Wang M."/>
            <person name="Yin C."/>
            <person name="Cornejo O.E."/>
            <person name="Hulbert S.H."/>
            <person name="Chen X."/>
        </authorList>
    </citation>
    <scope>NUCLEOTIDE SEQUENCE [LARGE SCALE GENOMIC DNA]</scope>
    <source>
        <strain evidence="3">93TX-2</strain>
    </source>
</reference>
<feature type="region of interest" description="Disordered" evidence="1">
    <location>
        <begin position="188"/>
        <end position="217"/>
    </location>
</feature>
<gene>
    <name evidence="2" type="ORF">PSHT_14920</name>
</gene>
<evidence type="ECO:0000313" key="3">
    <source>
        <dbReference type="Proteomes" id="UP000238274"/>
    </source>
</evidence>
<reference evidence="3" key="2">
    <citation type="journal article" date="2018" name="BMC Genomics">
        <title>Genomic insights into host adaptation between the wheat stripe rust pathogen (Puccinia striiformis f. sp. tritici) and the barley stripe rust pathogen (Puccinia striiformis f. sp. hordei).</title>
        <authorList>
            <person name="Xia C."/>
            <person name="Wang M."/>
            <person name="Yin C."/>
            <person name="Cornejo O.E."/>
            <person name="Hulbert S.H."/>
            <person name="Chen X."/>
        </authorList>
    </citation>
    <scope>NUCLEOTIDE SEQUENCE [LARGE SCALE GENOMIC DNA]</scope>
    <source>
        <strain evidence="3">93TX-2</strain>
    </source>
</reference>
<organism evidence="2 3">
    <name type="scientific">Puccinia striiformis</name>
    <dbReference type="NCBI Taxonomy" id="27350"/>
    <lineage>
        <taxon>Eukaryota</taxon>
        <taxon>Fungi</taxon>
        <taxon>Dikarya</taxon>
        <taxon>Basidiomycota</taxon>
        <taxon>Pucciniomycotina</taxon>
        <taxon>Pucciniomycetes</taxon>
        <taxon>Pucciniales</taxon>
        <taxon>Pucciniaceae</taxon>
        <taxon>Puccinia</taxon>
    </lineage>
</organism>
<reference evidence="2 3" key="1">
    <citation type="submission" date="2017-12" db="EMBL/GenBank/DDBJ databases">
        <title>Gene loss provides genomic basis for host adaptation in cereal stripe rust fungi.</title>
        <authorList>
            <person name="Xia C."/>
        </authorList>
    </citation>
    <scope>NUCLEOTIDE SEQUENCE [LARGE SCALE GENOMIC DNA]</scope>
    <source>
        <strain evidence="2 3">93TX-2</strain>
    </source>
</reference>
<name>A0A2S4UHV3_9BASI</name>
<evidence type="ECO:0000256" key="1">
    <source>
        <dbReference type="SAM" id="MobiDB-lite"/>
    </source>
</evidence>
<dbReference type="EMBL" id="PKSM01000355">
    <property type="protein sequence ID" value="POV96840.1"/>
    <property type="molecule type" value="Genomic_DNA"/>
</dbReference>
<dbReference type="AlphaFoldDB" id="A0A2S4UHV3"/>
<sequence length="226" mass="25931">MANKSSPVRLSSEQKIDIIKQILKSLQKGPRIVTRISRNMWDDVVRQLNLSNPTKDVFTELCCQYIYNTAKNQFIEFESLRGMSHSKLNNTQITPFPNHHLLKDLVPNQAPDDQFCEAEKLKKYRASLKKGFTLVQPRQEPNGTYCIRHTRTGKIKKNNLLPLSKQNRPTIVLSSDDECMEEASKIINNQARPQVISRDGHSTSDDEQSSTCFEEGNTIEQLQKKL</sequence>
<evidence type="ECO:0000313" key="2">
    <source>
        <dbReference type="EMBL" id="POV96840.1"/>
    </source>
</evidence>
<protein>
    <submittedName>
        <fullName evidence="2">Uncharacterized protein</fullName>
    </submittedName>
</protein>
<dbReference type="VEuPathDB" id="FungiDB:PSTT_10775"/>
<dbReference type="VEuPathDB" id="FungiDB:PSHT_14920"/>
<keyword evidence="3" id="KW-1185">Reference proteome</keyword>
<comment type="caution">
    <text evidence="2">The sequence shown here is derived from an EMBL/GenBank/DDBJ whole genome shotgun (WGS) entry which is preliminary data.</text>
</comment>
<accession>A0A2S4UHV3</accession>